<evidence type="ECO:0000259" key="1">
    <source>
        <dbReference type="PROSITE" id="PS51698"/>
    </source>
</evidence>
<name>A0AAD3H087_9STRA</name>
<dbReference type="AlphaFoldDB" id="A0AAD3H087"/>
<sequence length="502" mass="55883">MSNNSDDDAPNIESLQIDFDDLSLGDSKSASDVSDNRCHLGQLVVRIVSGRGLQKRREGHLLSTQISKTRRRIFHRVKSKTFACVSFEEKSLKTSSVEDTCNPSWTKSEPSLLFDVHVDIPTPTKRKLNNSSSPVRKKNIEFQLDDDETDTLDLNFLPMPRMKNPNVTIALFHSENSHIDKTRNVSSPPTKINTSEFGDELVGMVSLDVTQVITGKVSILDKWLPLTYGDNGEVTGNVRVIVEYDLNENNIRVGDKVQLHGFVDPLACPMNSSQIYHVDQLVGDEAILSYITKVENWKCVIQVHKNMIVAVEKRLNPVERCSKEIVSLATNISHSPAADVVTDTIQKLPQEGIVAVGMQAAMGGLSLLDRWSKLGIQTAFNDFVYATNLDGEATPEDLDDTILTGDEQESISLCSTEGELSSHLSREIPLCPLSNKPMHRPVIAADGITYERSAIRRWLRSSSISPITGEKFQHEKLVPNYNLIASIRDGNVYEESDQKLLI</sequence>
<evidence type="ECO:0000313" key="3">
    <source>
        <dbReference type="Proteomes" id="UP001054902"/>
    </source>
</evidence>
<accession>A0AAD3H087</accession>
<dbReference type="EMBL" id="BLLK01000022">
    <property type="protein sequence ID" value="GFH45782.1"/>
    <property type="molecule type" value="Genomic_DNA"/>
</dbReference>
<dbReference type="SUPFAM" id="SSF49562">
    <property type="entry name" value="C2 domain (Calcium/lipid-binding domain, CaLB)"/>
    <property type="match status" value="1"/>
</dbReference>
<dbReference type="GO" id="GO:0016567">
    <property type="term" value="P:protein ubiquitination"/>
    <property type="evidence" value="ECO:0007669"/>
    <property type="project" value="InterPro"/>
</dbReference>
<protein>
    <recommendedName>
        <fullName evidence="1">U-box domain-containing protein</fullName>
    </recommendedName>
</protein>
<dbReference type="GO" id="GO:0004842">
    <property type="term" value="F:ubiquitin-protein transferase activity"/>
    <property type="evidence" value="ECO:0007669"/>
    <property type="project" value="InterPro"/>
</dbReference>
<dbReference type="InterPro" id="IPR035892">
    <property type="entry name" value="C2_domain_sf"/>
</dbReference>
<dbReference type="InterPro" id="IPR000008">
    <property type="entry name" value="C2_dom"/>
</dbReference>
<dbReference type="SUPFAM" id="SSF57850">
    <property type="entry name" value="RING/U-box"/>
    <property type="match status" value="1"/>
</dbReference>
<dbReference type="PROSITE" id="PS51698">
    <property type="entry name" value="U_BOX"/>
    <property type="match status" value="1"/>
</dbReference>
<dbReference type="InterPro" id="IPR052085">
    <property type="entry name" value="WD-SAM-U-box"/>
</dbReference>
<proteinExistence type="predicted"/>
<dbReference type="PANTHER" id="PTHR46573">
    <property type="entry name" value="WD REPEAT, SAM AND U-BOX DOMAIN-CONTAINING PROTEIN 1"/>
    <property type="match status" value="1"/>
</dbReference>
<organism evidence="2 3">
    <name type="scientific">Chaetoceros tenuissimus</name>
    <dbReference type="NCBI Taxonomy" id="426638"/>
    <lineage>
        <taxon>Eukaryota</taxon>
        <taxon>Sar</taxon>
        <taxon>Stramenopiles</taxon>
        <taxon>Ochrophyta</taxon>
        <taxon>Bacillariophyta</taxon>
        <taxon>Coscinodiscophyceae</taxon>
        <taxon>Chaetocerotophycidae</taxon>
        <taxon>Chaetocerotales</taxon>
        <taxon>Chaetocerotaceae</taxon>
        <taxon>Chaetoceros</taxon>
    </lineage>
</organism>
<comment type="caution">
    <text evidence="2">The sequence shown here is derived from an EMBL/GenBank/DDBJ whole genome shotgun (WGS) entry which is preliminary data.</text>
</comment>
<dbReference type="Proteomes" id="UP001054902">
    <property type="component" value="Unassembled WGS sequence"/>
</dbReference>
<gene>
    <name evidence="2" type="ORF">CTEN210_02256</name>
</gene>
<dbReference type="SMART" id="SM00239">
    <property type="entry name" value="C2"/>
    <property type="match status" value="1"/>
</dbReference>
<keyword evidence="3" id="KW-1185">Reference proteome</keyword>
<dbReference type="CDD" id="cd16655">
    <property type="entry name" value="RING-Ubox_WDSUB1-like"/>
    <property type="match status" value="1"/>
</dbReference>
<dbReference type="Pfam" id="PF04564">
    <property type="entry name" value="U-box"/>
    <property type="match status" value="1"/>
</dbReference>
<dbReference type="Gene3D" id="2.60.40.150">
    <property type="entry name" value="C2 domain"/>
    <property type="match status" value="1"/>
</dbReference>
<dbReference type="Gene3D" id="3.30.40.10">
    <property type="entry name" value="Zinc/RING finger domain, C3HC4 (zinc finger)"/>
    <property type="match status" value="1"/>
</dbReference>
<evidence type="ECO:0000313" key="2">
    <source>
        <dbReference type="EMBL" id="GFH45782.1"/>
    </source>
</evidence>
<feature type="domain" description="U-box" evidence="1">
    <location>
        <begin position="424"/>
        <end position="497"/>
    </location>
</feature>
<reference evidence="2 3" key="1">
    <citation type="journal article" date="2021" name="Sci. Rep.">
        <title>The genome of the diatom Chaetoceros tenuissimus carries an ancient integrated fragment of an extant virus.</title>
        <authorList>
            <person name="Hongo Y."/>
            <person name="Kimura K."/>
            <person name="Takaki Y."/>
            <person name="Yoshida Y."/>
            <person name="Baba S."/>
            <person name="Kobayashi G."/>
            <person name="Nagasaki K."/>
            <person name="Hano T."/>
            <person name="Tomaru Y."/>
        </authorList>
    </citation>
    <scope>NUCLEOTIDE SEQUENCE [LARGE SCALE GENOMIC DNA]</scope>
    <source>
        <strain evidence="2 3">NIES-3715</strain>
    </source>
</reference>
<dbReference type="InterPro" id="IPR003613">
    <property type="entry name" value="Ubox_domain"/>
</dbReference>
<dbReference type="InterPro" id="IPR013083">
    <property type="entry name" value="Znf_RING/FYVE/PHD"/>
</dbReference>
<dbReference type="SMART" id="SM00504">
    <property type="entry name" value="Ubox"/>
    <property type="match status" value="1"/>
</dbReference>
<dbReference type="PANTHER" id="PTHR46573:SF1">
    <property type="entry name" value="WD REPEAT, SAM AND U-BOX DOMAIN-CONTAINING PROTEIN 1"/>
    <property type="match status" value="1"/>
</dbReference>